<name>A0A7W6BRX8_9SPHN</name>
<evidence type="ECO:0000313" key="1">
    <source>
        <dbReference type="EMBL" id="MBB3928672.1"/>
    </source>
</evidence>
<comment type="caution">
    <text evidence="1">The sequence shown here is derived from an EMBL/GenBank/DDBJ whole genome shotgun (WGS) entry which is preliminary data.</text>
</comment>
<evidence type="ECO:0008006" key="3">
    <source>
        <dbReference type="Google" id="ProtNLM"/>
    </source>
</evidence>
<protein>
    <recommendedName>
        <fullName evidence="3">Conjugal transfer protein TraL</fullName>
    </recommendedName>
</protein>
<dbReference type="AlphaFoldDB" id="A0A7W6BRX8"/>
<accession>A0A7W6BRX8</accession>
<sequence length="220" mass="23941">MLAQYLTKRGESPLCIDTDPINATLAGFQSLNVSKVELLENGDINPRKFDAMMEMIAGSKESVVIDSGASSYSALSSYMFDNGAPDVIADLGHKLILHTIIVGGQSLIDTLQGFASVAEAFPDPAAIVVWLNPYHGPVEAEGKSFEQLKAYRELKDRVAAIVTLPDLKKETFGADVRDMLAARKTFEETLADGDIALMQRHRLGRVRDAVFAELDKAKVV</sequence>
<organism evidence="1 2">
    <name type="scientific">Sphingobium jiangsuense</name>
    <dbReference type="NCBI Taxonomy" id="870476"/>
    <lineage>
        <taxon>Bacteria</taxon>
        <taxon>Pseudomonadati</taxon>
        <taxon>Pseudomonadota</taxon>
        <taxon>Alphaproteobacteria</taxon>
        <taxon>Sphingomonadales</taxon>
        <taxon>Sphingomonadaceae</taxon>
        <taxon>Sphingobium</taxon>
    </lineage>
</organism>
<dbReference type="EMBL" id="JACIDT010000030">
    <property type="protein sequence ID" value="MBB3928672.1"/>
    <property type="molecule type" value="Genomic_DNA"/>
</dbReference>
<dbReference type="Proteomes" id="UP000571950">
    <property type="component" value="Unassembled WGS sequence"/>
</dbReference>
<gene>
    <name evidence="1" type="ORF">GGR43_004417</name>
</gene>
<keyword evidence="2" id="KW-1185">Reference proteome</keyword>
<evidence type="ECO:0000313" key="2">
    <source>
        <dbReference type="Proteomes" id="UP000571950"/>
    </source>
</evidence>
<reference evidence="1 2" key="1">
    <citation type="submission" date="2020-08" db="EMBL/GenBank/DDBJ databases">
        <title>Genomic Encyclopedia of Type Strains, Phase IV (KMG-IV): sequencing the most valuable type-strain genomes for metagenomic binning, comparative biology and taxonomic classification.</title>
        <authorList>
            <person name="Goeker M."/>
        </authorList>
    </citation>
    <scope>NUCLEOTIDE SEQUENCE [LARGE SCALE GENOMIC DNA]</scope>
    <source>
        <strain evidence="1 2">DSM 26189</strain>
    </source>
</reference>
<proteinExistence type="predicted"/>